<evidence type="ECO:0000256" key="6">
    <source>
        <dbReference type="ARBA" id="ARBA00023040"/>
    </source>
</evidence>
<proteinExistence type="inferred from homology"/>
<evidence type="ECO:0000256" key="3">
    <source>
        <dbReference type="ARBA" id="ARBA00022475"/>
    </source>
</evidence>
<comment type="caution">
    <text evidence="13">The sequence shown here is derived from an EMBL/GenBank/DDBJ whole genome shotgun (WGS) entry which is preliminary data.</text>
</comment>
<evidence type="ECO:0000256" key="9">
    <source>
        <dbReference type="ARBA" id="ARBA00023224"/>
    </source>
</evidence>
<evidence type="ECO:0000256" key="4">
    <source>
        <dbReference type="ARBA" id="ARBA00022692"/>
    </source>
</evidence>
<evidence type="ECO:0000256" key="10">
    <source>
        <dbReference type="RuleBase" id="RU000688"/>
    </source>
</evidence>
<feature type="transmembrane region" description="Helical" evidence="11">
    <location>
        <begin position="87"/>
        <end position="105"/>
    </location>
</feature>
<keyword evidence="4 10" id="KW-0812">Transmembrane</keyword>
<comment type="subcellular location">
    <subcellularLocation>
        <location evidence="1">Cell membrane</location>
        <topology evidence="1">Multi-pass membrane protein</topology>
    </subcellularLocation>
</comment>
<dbReference type="PROSITE" id="PS00237">
    <property type="entry name" value="G_PROTEIN_RECEP_F1_1"/>
    <property type="match status" value="1"/>
</dbReference>
<dbReference type="AlphaFoldDB" id="A0A226DA73"/>
<keyword evidence="8 10" id="KW-0675">Receptor</keyword>
<evidence type="ECO:0000256" key="11">
    <source>
        <dbReference type="SAM" id="Phobius"/>
    </source>
</evidence>
<protein>
    <submittedName>
        <fullName evidence="13">5-hydroxytryptamine receptor 1D</fullName>
    </submittedName>
</protein>
<gene>
    <name evidence="13" type="ORF">Fcan01_23663</name>
</gene>
<evidence type="ECO:0000259" key="12">
    <source>
        <dbReference type="PROSITE" id="PS50262"/>
    </source>
</evidence>
<feature type="transmembrane region" description="Helical" evidence="11">
    <location>
        <begin position="12"/>
        <end position="35"/>
    </location>
</feature>
<dbReference type="PRINTS" id="PR00237">
    <property type="entry name" value="GPCRRHODOPSN"/>
</dbReference>
<dbReference type="SUPFAM" id="SSF81321">
    <property type="entry name" value="Family A G protein-coupled receptor-like"/>
    <property type="match status" value="1"/>
</dbReference>
<keyword evidence="3" id="KW-1003">Cell membrane</keyword>
<dbReference type="PROSITE" id="PS50262">
    <property type="entry name" value="G_PROTEIN_RECEP_F1_2"/>
    <property type="match status" value="1"/>
</dbReference>
<keyword evidence="6 10" id="KW-0297">G-protein coupled receptor</keyword>
<dbReference type="PANTHER" id="PTHR24248">
    <property type="entry name" value="ADRENERGIC RECEPTOR-RELATED G-PROTEIN COUPLED RECEPTOR"/>
    <property type="match status" value="1"/>
</dbReference>
<name>A0A226DA73_FOLCA</name>
<evidence type="ECO:0000256" key="8">
    <source>
        <dbReference type="ARBA" id="ARBA00023170"/>
    </source>
</evidence>
<feature type="transmembrane region" description="Helical" evidence="11">
    <location>
        <begin position="47"/>
        <end position="67"/>
    </location>
</feature>
<dbReference type="GO" id="GO:0071880">
    <property type="term" value="P:adenylate cyclase-activating adrenergic receptor signaling pathway"/>
    <property type="evidence" value="ECO:0007669"/>
    <property type="project" value="TreeGrafter"/>
</dbReference>
<feature type="transmembrane region" description="Helical" evidence="11">
    <location>
        <begin position="248"/>
        <end position="270"/>
    </location>
</feature>
<keyword evidence="5 11" id="KW-1133">Transmembrane helix</keyword>
<dbReference type="Pfam" id="PF00001">
    <property type="entry name" value="7tm_1"/>
    <property type="match status" value="1"/>
</dbReference>
<dbReference type="OrthoDB" id="10034726at2759"/>
<organism evidence="13 14">
    <name type="scientific">Folsomia candida</name>
    <name type="common">Springtail</name>
    <dbReference type="NCBI Taxonomy" id="158441"/>
    <lineage>
        <taxon>Eukaryota</taxon>
        <taxon>Metazoa</taxon>
        <taxon>Ecdysozoa</taxon>
        <taxon>Arthropoda</taxon>
        <taxon>Hexapoda</taxon>
        <taxon>Collembola</taxon>
        <taxon>Entomobryomorpha</taxon>
        <taxon>Isotomoidea</taxon>
        <taxon>Isotomidae</taxon>
        <taxon>Proisotominae</taxon>
        <taxon>Folsomia</taxon>
    </lineage>
</organism>
<evidence type="ECO:0000256" key="5">
    <source>
        <dbReference type="ARBA" id="ARBA00022989"/>
    </source>
</evidence>
<dbReference type="STRING" id="158441.A0A226DA73"/>
<keyword evidence="9 10" id="KW-0807">Transducer</keyword>
<evidence type="ECO:0000313" key="13">
    <source>
        <dbReference type="EMBL" id="OXA41511.1"/>
    </source>
</evidence>
<evidence type="ECO:0000313" key="14">
    <source>
        <dbReference type="Proteomes" id="UP000198287"/>
    </source>
</evidence>
<accession>A0A226DA73</accession>
<dbReference type="GO" id="GO:0004993">
    <property type="term" value="F:G protein-coupled serotonin receptor activity"/>
    <property type="evidence" value="ECO:0007669"/>
    <property type="project" value="UniProtKB-ARBA"/>
</dbReference>
<keyword evidence="14" id="KW-1185">Reference proteome</keyword>
<dbReference type="GO" id="GO:0043410">
    <property type="term" value="P:positive regulation of MAPK cascade"/>
    <property type="evidence" value="ECO:0007669"/>
    <property type="project" value="TreeGrafter"/>
</dbReference>
<dbReference type="InterPro" id="IPR000276">
    <property type="entry name" value="GPCR_Rhodpsn"/>
</dbReference>
<feature type="transmembrane region" description="Helical" evidence="11">
    <location>
        <begin position="169"/>
        <end position="191"/>
    </location>
</feature>
<dbReference type="Proteomes" id="UP000198287">
    <property type="component" value="Unassembled WGS sequence"/>
</dbReference>
<evidence type="ECO:0000256" key="7">
    <source>
        <dbReference type="ARBA" id="ARBA00023136"/>
    </source>
</evidence>
<feature type="domain" description="G-protein coupled receptors family 1 profile" evidence="12">
    <location>
        <begin position="26"/>
        <end position="302"/>
    </location>
</feature>
<dbReference type="InterPro" id="IPR017452">
    <property type="entry name" value="GPCR_Rhodpsn_7TM"/>
</dbReference>
<dbReference type="OMA" id="FFMRRIC"/>
<feature type="transmembrane region" description="Helical" evidence="11">
    <location>
        <begin position="126"/>
        <end position="142"/>
    </location>
</feature>
<sequence length="324" mass="36637">MPELSRCAQIPLIIFLSLVSIAAILGNGLVLLAWAFHAPVRKPQNSYLLSLAVVDLLVGLILAPSMIGEIGSQTWPWGREWCQLYLLVDWLLTTSSVLHLVAVSMDRYHVVFDTLTYGVRRTFPFFMRRICLLWILTVWLIAPEMRDWEAMGDRSVDRGMCLSSVSRELSVHFAFGSFVLPVALLVGLGCLGRWENLNGIHNIFMWETLRDISSIRSEGIQRETSITVGTRVEDEVSILQRNRLASKMLGIIISAYVLTWLPFTVDYAISGFLPEGKRPAPLISAITVAICYSNSACNPVIYAYCNQDFRKGFTKLVTFWRRKK</sequence>
<dbReference type="Gene3D" id="1.20.1070.10">
    <property type="entry name" value="Rhodopsin 7-helix transmembrane proteins"/>
    <property type="match status" value="1"/>
</dbReference>
<evidence type="ECO:0000256" key="2">
    <source>
        <dbReference type="ARBA" id="ARBA00010663"/>
    </source>
</evidence>
<feature type="transmembrane region" description="Helical" evidence="11">
    <location>
        <begin position="282"/>
        <end position="305"/>
    </location>
</feature>
<evidence type="ECO:0000256" key="1">
    <source>
        <dbReference type="ARBA" id="ARBA00004651"/>
    </source>
</evidence>
<dbReference type="EMBL" id="LNIX01000029">
    <property type="protein sequence ID" value="OXA41511.1"/>
    <property type="molecule type" value="Genomic_DNA"/>
</dbReference>
<keyword evidence="7 11" id="KW-0472">Membrane</keyword>
<comment type="similarity">
    <text evidence="2 10">Belongs to the G-protein coupled receptor 1 family.</text>
</comment>
<dbReference type="GO" id="GO:0005886">
    <property type="term" value="C:plasma membrane"/>
    <property type="evidence" value="ECO:0007669"/>
    <property type="project" value="UniProtKB-SubCell"/>
</dbReference>
<reference evidence="13 14" key="1">
    <citation type="submission" date="2015-12" db="EMBL/GenBank/DDBJ databases">
        <title>The genome of Folsomia candida.</title>
        <authorList>
            <person name="Faddeeva A."/>
            <person name="Derks M.F."/>
            <person name="Anvar Y."/>
            <person name="Smit S."/>
            <person name="Van Straalen N."/>
            <person name="Roelofs D."/>
        </authorList>
    </citation>
    <scope>NUCLEOTIDE SEQUENCE [LARGE SCALE GENOMIC DNA]</scope>
    <source>
        <strain evidence="13 14">VU population</strain>
        <tissue evidence="13">Whole body</tissue>
    </source>
</reference>